<keyword evidence="3" id="KW-0732">Signal</keyword>
<dbReference type="Proteomes" id="UP000745859">
    <property type="component" value="Unassembled WGS sequence"/>
</dbReference>
<dbReference type="InterPro" id="IPR010827">
    <property type="entry name" value="BamA/TamA_POTRA"/>
</dbReference>
<feature type="domain" description="POTRA" evidence="7">
    <location>
        <begin position="105"/>
        <end position="165"/>
    </location>
</feature>
<dbReference type="Pfam" id="PF01103">
    <property type="entry name" value="Omp85"/>
    <property type="match status" value="1"/>
</dbReference>
<dbReference type="EMBL" id="JAASQL010000001">
    <property type="protein sequence ID" value="NIJ44285.1"/>
    <property type="molecule type" value="Genomic_DNA"/>
</dbReference>
<keyword evidence="5" id="KW-0998">Cell outer membrane</keyword>
<comment type="subcellular location">
    <subcellularLocation>
        <location evidence="1">Membrane</location>
    </subcellularLocation>
</comment>
<dbReference type="PANTHER" id="PTHR12815:SF47">
    <property type="entry name" value="TRANSLOCATION AND ASSEMBLY MODULE SUBUNIT TAMA"/>
    <property type="match status" value="1"/>
</dbReference>
<evidence type="ECO:0000259" key="7">
    <source>
        <dbReference type="Pfam" id="PF07244"/>
    </source>
</evidence>
<reference evidence="8 9" key="1">
    <citation type="submission" date="2020-03" db="EMBL/GenBank/DDBJ databases">
        <title>Genomic Encyclopedia of Type Strains, Phase IV (KMG-IV): sequencing the most valuable type-strain genomes for metagenomic binning, comparative biology and taxonomic classification.</title>
        <authorList>
            <person name="Goeker M."/>
        </authorList>
    </citation>
    <scope>NUCLEOTIDE SEQUENCE [LARGE SCALE GENOMIC DNA]</scope>
    <source>
        <strain evidence="8 9">DSM 101599</strain>
    </source>
</reference>
<keyword evidence="4" id="KW-0472">Membrane</keyword>
<evidence type="ECO:0000313" key="9">
    <source>
        <dbReference type="Proteomes" id="UP000745859"/>
    </source>
</evidence>
<dbReference type="InterPro" id="IPR000184">
    <property type="entry name" value="Bac_surfAg_D15"/>
</dbReference>
<evidence type="ECO:0000313" key="8">
    <source>
        <dbReference type="EMBL" id="NIJ44285.1"/>
    </source>
</evidence>
<dbReference type="Pfam" id="PF07244">
    <property type="entry name" value="POTRA"/>
    <property type="match status" value="1"/>
</dbReference>
<evidence type="ECO:0000256" key="2">
    <source>
        <dbReference type="ARBA" id="ARBA00022692"/>
    </source>
</evidence>
<dbReference type="RefSeq" id="WP_167183996.1">
    <property type="nucleotide sequence ID" value="NZ_JAASQL010000001.1"/>
</dbReference>
<keyword evidence="2" id="KW-0812">Transmembrane</keyword>
<comment type="caution">
    <text evidence="8">The sequence shown here is derived from an EMBL/GenBank/DDBJ whole genome shotgun (WGS) entry which is preliminary data.</text>
</comment>
<dbReference type="Gene3D" id="2.40.160.50">
    <property type="entry name" value="membrane protein fhac: a member of the omp85/tpsb transporter family"/>
    <property type="match status" value="1"/>
</dbReference>
<evidence type="ECO:0000259" key="6">
    <source>
        <dbReference type="Pfam" id="PF01103"/>
    </source>
</evidence>
<gene>
    <name evidence="8" type="ORF">FHR24_000724</name>
</gene>
<feature type="domain" description="Bacterial surface antigen (D15)" evidence="6">
    <location>
        <begin position="636"/>
        <end position="792"/>
    </location>
</feature>
<dbReference type="InterPro" id="IPR039910">
    <property type="entry name" value="D15-like"/>
</dbReference>
<keyword evidence="9" id="KW-1185">Reference proteome</keyword>
<sequence length="818" mass="93186">MLLSIILTACNTTKYVKKNEQLLDQNTIKIDGNKTSDLDITSYLIQRPNNTVLGIPLGIHIYNIGDVNYDSIHQEKMKAFVDRNNLGDKILSKKQTLKLLNKRKKLNDWFLAKGEAPVILNSSKTKQTEQNLRTHFFNNGYFNAVVKTTVINDVKKANVIYNITKNSPFYIGDINYQISSASVKETLNQNLNRLPLEKGQQYHLENFKNTVSKITTTLRNNGFYHFSEGLVSFREIDTLASNNITPVEIHIDNRKIKKGNEIIELPTKIQTIQKVNVYTDYSYQTRNSPYDIKKSYNFIDFYAHNKLKHKTKTLSNSIFIEPNQVYSDQNVELTRDHLRSLNNFKSIKISHKELANNKLTTTIVLTPQKKYGVGINTEIIHSNIKQLGLSGGFSFINRNLFKGAEIFQLSLQGSIFDTATKVSGEDSASFNAYEVGVDISLEFPRFIFPFISNIIPRTMTPKTKVTIGTSFQKNIGLDKQKVSGVINYTWKSSSKNTHNIELLNLQFINNLNPESYFDIYSSEFRKISEIKPLIDPNYNLTINNASSFLNNVPNSFASSNPEEYTTLKNIAKREDIITSNNIIPATSYSFEHNSRRGLSDTNYNFFKTKISSSGNVNSFFLKEENNQKIFEKIPISEFVKIDIDYRKFWSKSINNSLAFRTFVGIAIPTGKNKDIPFITSYFAGGSNDIRAWKTYELGPGSSNSGLEFNIGNLKILSSLEYRFKIINSIHGAVFADAGNIWNLPSSSAASDDEIFDSFKSLENIALGTGFGIRYDFNFLVLRLDLAFKTFEPYLDENKWLSNYRLNESVLNIGINYPF</sequence>
<evidence type="ECO:0000256" key="1">
    <source>
        <dbReference type="ARBA" id="ARBA00004370"/>
    </source>
</evidence>
<evidence type="ECO:0000256" key="4">
    <source>
        <dbReference type="ARBA" id="ARBA00023136"/>
    </source>
</evidence>
<accession>A0ABX0U8M8</accession>
<organism evidence="8 9">
    <name type="scientific">Wenyingzhuangia heitensis</name>
    <dbReference type="NCBI Taxonomy" id="1487859"/>
    <lineage>
        <taxon>Bacteria</taxon>
        <taxon>Pseudomonadati</taxon>
        <taxon>Bacteroidota</taxon>
        <taxon>Flavobacteriia</taxon>
        <taxon>Flavobacteriales</taxon>
        <taxon>Flavobacteriaceae</taxon>
        <taxon>Wenyingzhuangia</taxon>
    </lineage>
</organism>
<evidence type="ECO:0000256" key="5">
    <source>
        <dbReference type="ARBA" id="ARBA00023237"/>
    </source>
</evidence>
<name>A0ABX0U8M8_9FLAO</name>
<evidence type="ECO:0000256" key="3">
    <source>
        <dbReference type="ARBA" id="ARBA00022729"/>
    </source>
</evidence>
<dbReference type="PANTHER" id="PTHR12815">
    <property type="entry name" value="SORTING AND ASSEMBLY MACHINERY SAMM50 PROTEIN FAMILY MEMBER"/>
    <property type="match status" value="1"/>
</dbReference>
<protein>
    <submittedName>
        <fullName evidence="8">Outer membrane protein assembly factor BamA</fullName>
    </submittedName>
</protein>
<proteinExistence type="predicted"/>